<reference evidence="1" key="1">
    <citation type="submission" date="2024-07" db="EMBL/GenBank/DDBJ databases">
        <authorList>
            <person name="Biller S.J."/>
        </authorList>
    </citation>
    <scope>NUCLEOTIDE SEQUENCE</scope>
    <source>
        <strain evidence="1">WC2420</strain>
    </source>
</reference>
<dbReference type="Gene3D" id="1.20.5.5260">
    <property type="match status" value="1"/>
</dbReference>
<dbReference type="AlphaFoldDB" id="A0AB39VLB2"/>
<dbReference type="RefSeq" id="WP_369788013.1">
    <property type="nucleotide sequence ID" value="NZ_CP165628.1"/>
</dbReference>
<name>A0AB39VLB2_9GAMM</name>
<gene>
    <name evidence="1" type="ORF">AB3G37_12855</name>
</gene>
<organism evidence="1">
    <name type="scientific">Rouxiella sp. WC2420</name>
    <dbReference type="NCBI Taxonomy" id="3234145"/>
    <lineage>
        <taxon>Bacteria</taxon>
        <taxon>Pseudomonadati</taxon>
        <taxon>Pseudomonadota</taxon>
        <taxon>Gammaproteobacteria</taxon>
        <taxon>Enterobacterales</taxon>
        <taxon>Yersiniaceae</taxon>
        <taxon>Rouxiella</taxon>
    </lineage>
</organism>
<accession>A0AB39VLB2</accession>
<proteinExistence type="predicted"/>
<protein>
    <submittedName>
        <fullName evidence="1">Biofilm development regulator YmgB/AriR family protein</fullName>
    </submittedName>
</protein>
<dbReference type="GO" id="GO:0071468">
    <property type="term" value="P:cellular response to acidic pH"/>
    <property type="evidence" value="ECO:0007669"/>
    <property type="project" value="InterPro"/>
</dbReference>
<sequence>MYDMFSTDLKLADYIHVSNPENYSGNQVVSSICRELKQHRQSVSNKDIILRLITLIETEQDANQHDDYLKALEYVVYSTPDDFD</sequence>
<dbReference type="EMBL" id="CP165628">
    <property type="protein sequence ID" value="XDU70481.1"/>
    <property type="molecule type" value="Genomic_DNA"/>
</dbReference>
<evidence type="ECO:0000313" key="1">
    <source>
        <dbReference type="EMBL" id="XDU70481.1"/>
    </source>
</evidence>
<dbReference type="Pfam" id="PF10798">
    <property type="entry name" value="YmgB"/>
    <property type="match status" value="1"/>
</dbReference>
<dbReference type="InterPro" id="IPR024753">
    <property type="entry name" value="AriR"/>
</dbReference>